<gene>
    <name evidence="2" type="ORF">GCM10007147_26940</name>
</gene>
<dbReference type="PANTHER" id="PTHR37809:SF1">
    <property type="entry name" value="RIBOSOMAL PROTEIN S12 METHYLTHIOTRANSFERASE ACCESSORY FACTOR YCAO"/>
    <property type="match status" value="1"/>
</dbReference>
<dbReference type="EMBL" id="BMXL01000013">
    <property type="protein sequence ID" value="GHD27685.1"/>
    <property type="molecule type" value="Genomic_DNA"/>
</dbReference>
<evidence type="ECO:0000313" key="3">
    <source>
        <dbReference type="Proteomes" id="UP000654947"/>
    </source>
</evidence>
<dbReference type="PANTHER" id="PTHR37809">
    <property type="entry name" value="RIBOSOMAL PROTEIN S12 METHYLTHIOTRANSFERASE ACCESSORY FACTOR YCAO"/>
    <property type="match status" value="1"/>
</dbReference>
<evidence type="ECO:0000259" key="1">
    <source>
        <dbReference type="PROSITE" id="PS51664"/>
    </source>
</evidence>
<accession>A0A918XEV2</accession>
<dbReference type="PROSITE" id="PS51664">
    <property type="entry name" value="YCAO"/>
    <property type="match status" value="1"/>
</dbReference>
<evidence type="ECO:0000313" key="2">
    <source>
        <dbReference type="EMBL" id="GHD27685.1"/>
    </source>
</evidence>
<name>A0A918XEV2_9ACTN</name>
<feature type="domain" description="YcaO" evidence="1">
    <location>
        <begin position="280"/>
        <end position="593"/>
    </location>
</feature>
<comment type="caution">
    <text evidence="2">The sequence shown here is derived from an EMBL/GenBank/DDBJ whole genome shotgun (WGS) entry which is preliminary data.</text>
</comment>
<protein>
    <recommendedName>
        <fullName evidence="1">YcaO domain-containing protein</fullName>
    </recommendedName>
</protein>
<dbReference type="Proteomes" id="UP000654947">
    <property type="component" value="Unassembled WGS sequence"/>
</dbReference>
<sequence length="593" mass="65304">MLGPRSTVSIGASFDTLTSKQISAISEIASPEEFTVSPRRPVIDYIEAYFAMSRNSCATPAAPDVLLTAPPEERHLAFALSAALTKVGMTAEIQDPDGDTSDMPGSYGNIPLVHLSYKEPVHEPDWLNRAIEQRPVVWIGSTSDGGLHVGPIIDSAQAWADYHDASWSWAEEIHKTELGFTHRPISHRTDPENMQRLGKALKLLLEDGARNVVYEVRSHERRILWTELRHRQVLEGEIASLSWERGLIRRFRVKNTSGSVVIASCLTPCGGVAGLEGNSGKNTSEKQAIEGAVGESIERYAAWQTPAYSEYGSDSETISIHALHPHGPIYNAKKQEPIELISGQSLVDEAPLRVPASLVLFPYTPGAPYRKPTYGHTTGLASHRSLEAALVRAACEIVERDSFYDGFLNMRVGELVARVEGNDGFELLSVVYGGEPIPVVHTFALSHGSGIAARGSGSGCSMGEAVERSQDEACQVFTQVSHGAPRNEADQAYEEWHSRTVVTALLDYLSDFRSSRRPILPGRTMEETDLLDRIICRARSEGRKFGFTELRSPIRDRRAVRAFMTEAICHQWASDSAAGKRIMNAKWRFGIPM</sequence>
<organism evidence="2 3">
    <name type="scientific">Nocardiopsis kunsanensis</name>
    <dbReference type="NCBI Taxonomy" id="141693"/>
    <lineage>
        <taxon>Bacteria</taxon>
        <taxon>Bacillati</taxon>
        <taxon>Actinomycetota</taxon>
        <taxon>Actinomycetes</taxon>
        <taxon>Streptosporangiales</taxon>
        <taxon>Nocardiopsidaceae</taxon>
        <taxon>Nocardiopsis</taxon>
    </lineage>
</organism>
<dbReference type="InterPro" id="IPR003776">
    <property type="entry name" value="YcaO-like_dom"/>
</dbReference>
<dbReference type="Gene3D" id="3.30.1330.230">
    <property type="match status" value="1"/>
</dbReference>
<dbReference type="Pfam" id="PF02624">
    <property type="entry name" value="YcaO"/>
    <property type="match status" value="1"/>
</dbReference>
<keyword evidence="3" id="KW-1185">Reference proteome</keyword>
<proteinExistence type="predicted"/>
<reference evidence="2 3" key="1">
    <citation type="journal article" date="2014" name="Int. J. Syst. Evol. Microbiol.">
        <title>Complete genome sequence of Corynebacterium casei LMG S-19264T (=DSM 44701T), isolated from a smear-ripened cheese.</title>
        <authorList>
            <consortium name="US DOE Joint Genome Institute (JGI-PGF)"/>
            <person name="Walter F."/>
            <person name="Albersmeier A."/>
            <person name="Kalinowski J."/>
            <person name="Ruckert C."/>
        </authorList>
    </citation>
    <scope>NUCLEOTIDE SEQUENCE [LARGE SCALE GENOMIC DNA]</scope>
    <source>
        <strain evidence="2 3">KCTC 19473</strain>
    </source>
</reference>
<dbReference type="AlphaFoldDB" id="A0A918XEV2"/>